<reference evidence="1" key="2">
    <citation type="journal article" date="2021" name="PeerJ">
        <title>Extensive microbial diversity within the chicken gut microbiome revealed by metagenomics and culture.</title>
        <authorList>
            <person name="Gilroy R."/>
            <person name="Ravi A."/>
            <person name="Getino M."/>
            <person name="Pursley I."/>
            <person name="Horton D.L."/>
            <person name="Alikhan N.F."/>
            <person name="Baker D."/>
            <person name="Gharbi K."/>
            <person name="Hall N."/>
            <person name="Watson M."/>
            <person name="Adriaenssens E.M."/>
            <person name="Foster-Nyarko E."/>
            <person name="Jarju S."/>
            <person name="Secka A."/>
            <person name="Antonio M."/>
            <person name="Oren A."/>
            <person name="Chaudhuri R.R."/>
            <person name="La Ragione R."/>
            <person name="Hildebrand F."/>
            <person name="Pallen M.J."/>
        </authorList>
    </citation>
    <scope>NUCLEOTIDE SEQUENCE</scope>
    <source>
        <strain evidence="1">B2-22910</strain>
    </source>
</reference>
<gene>
    <name evidence="1" type="ORF">IAB82_01475</name>
</gene>
<organism evidence="1 2">
    <name type="scientific">Candidatus Cryptobacteroides faecavium</name>
    <dbReference type="NCBI Taxonomy" id="2840762"/>
    <lineage>
        <taxon>Bacteria</taxon>
        <taxon>Pseudomonadati</taxon>
        <taxon>Bacteroidota</taxon>
        <taxon>Bacteroidia</taxon>
        <taxon>Bacteroidales</taxon>
        <taxon>Candidatus Cryptobacteroides</taxon>
    </lineage>
</organism>
<dbReference type="Proteomes" id="UP000823603">
    <property type="component" value="Unassembled WGS sequence"/>
</dbReference>
<reference evidence="1" key="1">
    <citation type="submission" date="2020-10" db="EMBL/GenBank/DDBJ databases">
        <authorList>
            <person name="Gilroy R."/>
        </authorList>
    </citation>
    <scope>NUCLEOTIDE SEQUENCE</scope>
    <source>
        <strain evidence="1">B2-22910</strain>
    </source>
</reference>
<comment type="caution">
    <text evidence="1">The sequence shown here is derived from an EMBL/GenBank/DDBJ whole genome shotgun (WGS) entry which is preliminary data.</text>
</comment>
<protein>
    <submittedName>
        <fullName evidence="1">Uncharacterized protein</fullName>
    </submittedName>
</protein>
<dbReference type="EMBL" id="JADIMB010000020">
    <property type="protein sequence ID" value="MBO8470447.1"/>
    <property type="molecule type" value="Genomic_DNA"/>
</dbReference>
<name>A0A9D9NE95_9BACT</name>
<accession>A0A9D9NE95</accession>
<evidence type="ECO:0000313" key="2">
    <source>
        <dbReference type="Proteomes" id="UP000823603"/>
    </source>
</evidence>
<evidence type="ECO:0000313" key="1">
    <source>
        <dbReference type="EMBL" id="MBO8470447.1"/>
    </source>
</evidence>
<sequence length="156" mass="17059">MNPHYVKGYLGNVALGGTVGLDYDFGSRTTLFTSHGYSFGNGAFVGLGTGVMMDFAGHCTIPLFTNFKYSFINNTVSPFIDYKMGGSIYDLSSVNLFVSPSVGVDVGRFSFSIGYILQASRDIYTVLYDYAGDSWTQTSITPVTHHWLNFTVAVSF</sequence>
<proteinExistence type="predicted"/>
<dbReference type="AlphaFoldDB" id="A0A9D9NE95"/>